<dbReference type="InterPro" id="IPR036259">
    <property type="entry name" value="MFS_trans_sf"/>
</dbReference>
<feature type="transmembrane region" description="Helical" evidence="7">
    <location>
        <begin position="189"/>
        <end position="214"/>
    </location>
</feature>
<dbReference type="EMBL" id="QGNW01000004">
    <property type="protein sequence ID" value="RVX22082.1"/>
    <property type="molecule type" value="Genomic_DNA"/>
</dbReference>
<evidence type="ECO:0000256" key="6">
    <source>
        <dbReference type="ARBA" id="ARBA00023136"/>
    </source>
</evidence>
<dbReference type="PANTHER" id="PTHR31585:SF0">
    <property type="entry name" value="FOLATE-BIOPTERIN TRANSPORTER 1, CHLOROPLASTIC"/>
    <property type="match status" value="1"/>
</dbReference>
<dbReference type="Proteomes" id="UP000288805">
    <property type="component" value="Unassembled WGS sequence"/>
</dbReference>
<dbReference type="Gene3D" id="1.20.1250.20">
    <property type="entry name" value="MFS general substrate transporter like domains"/>
    <property type="match status" value="1"/>
</dbReference>
<reference evidence="8 9" key="1">
    <citation type="journal article" date="2018" name="PLoS Genet.">
        <title>Population sequencing reveals clonal diversity and ancestral inbreeding in the grapevine cultivar Chardonnay.</title>
        <authorList>
            <person name="Roach M.J."/>
            <person name="Johnson D.L."/>
            <person name="Bohlmann J."/>
            <person name="van Vuuren H.J."/>
            <person name="Jones S.J."/>
            <person name="Pretorius I.S."/>
            <person name="Schmidt S.A."/>
            <person name="Borneman A.R."/>
        </authorList>
    </citation>
    <scope>NUCLEOTIDE SEQUENCE [LARGE SCALE GENOMIC DNA]</scope>
    <source>
        <strain evidence="9">cv. Chardonnay</strain>
        <tissue evidence="8">Leaf</tissue>
    </source>
</reference>
<evidence type="ECO:0000313" key="9">
    <source>
        <dbReference type="Proteomes" id="UP000288805"/>
    </source>
</evidence>
<protein>
    <submittedName>
        <fullName evidence="8">Folate-biopterin transporter 1, chloroplastic</fullName>
    </submittedName>
</protein>
<comment type="similarity">
    <text evidence="2">Belongs to the major facilitator superfamily. Folate-biopterin transporter (TC 2.A.71) family.</text>
</comment>
<evidence type="ECO:0000313" key="8">
    <source>
        <dbReference type="EMBL" id="RVX22082.1"/>
    </source>
</evidence>
<dbReference type="AlphaFoldDB" id="A0A438KLM4"/>
<evidence type="ECO:0000256" key="5">
    <source>
        <dbReference type="ARBA" id="ARBA00022989"/>
    </source>
</evidence>
<evidence type="ECO:0000256" key="7">
    <source>
        <dbReference type="SAM" id="Phobius"/>
    </source>
</evidence>
<feature type="transmembrane region" description="Helical" evidence="7">
    <location>
        <begin position="159"/>
        <end position="177"/>
    </location>
</feature>
<dbReference type="Pfam" id="PF03092">
    <property type="entry name" value="BT1"/>
    <property type="match status" value="1"/>
</dbReference>
<evidence type="ECO:0000256" key="4">
    <source>
        <dbReference type="ARBA" id="ARBA00022692"/>
    </source>
</evidence>
<dbReference type="SUPFAM" id="SSF103473">
    <property type="entry name" value="MFS general substrate transporter"/>
    <property type="match status" value="1"/>
</dbReference>
<comment type="subcellular location">
    <subcellularLocation>
        <location evidence="1">Membrane</location>
        <topology evidence="1">Multi-pass membrane protein</topology>
    </subcellularLocation>
</comment>
<comment type="caution">
    <text evidence="8">The sequence shown here is derived from an EMBL/GenBank/DDBJ whole genome shotgun (WGS) entry which is preliminary data.</text>
</comment>
<feature type="transmembrane region" description="Helical" evidence="7">
    <location>
        <begin position="26"/>
        <end position="52"/>
    </location>
</feature>
<keyword evidence="3" id="KW-0813">Transport</keyword>
<proteinExistence type="inferred from homology"/>
<keyword evidence="6 7" id="KW-0472">Membrane</keyword>
<keyword evidence="5 7" id="KW-1133">Transmembrane helix</keyword>
<organism evidence="8 9">
    <name type="scientific">Vitis vinifera</name>
    <name type="common">Grape</name>
    <dbReference type="NCBI Taxonomy" id="29760"/>
    <lineage>
        <taxon>Eukaryota</taxon>
        <taxon>Viridiplantae</taxon>
        <taxon>Streptophyta</taxon>
        <taxon>Embryophyta</taxon>
        <taxon>Tracheophyta</taxon>
        <taxon>Spermatophyta</taxon>
        <taxon>Magnoliopsida</taxon>
        <taxon>eudicotyledons</taxon>
        <taxon>Gunneridae</taxon>
        <taxon>Pentapetalae</taxon>
        <taxon>rosids</taxon>
        <taxon>Vitales</taxon>
        <taxon>Vitaceae</taxon>
        <taxon>Viteae</taxon>
        <taxon>Vitis</taxon>
    </lineage>
</organism>
<accession>A0A438KLM4</accession>
<dbReference type="InterPro" id="IPR039309">
    <property type="entry name" value="BT1"/>
</dbReference>
<feature type="transmembrane region" description="Helical" evidence="7">
    <location>
        <begin position="120"/>
        <end position="139"/>
    </location>
</feature>
<evidence type="ECO:0000256" key="1">
    <source>
        <dbReference type="ARBA" id="ARBA00004141"/>
    </source>
</evidence>
<dbReference type="GO" id="GO:0016020">
    <property type="term" value="C:membrane"/>
    <property type="evidence" value="ECO:0007669"/>
    <property type="project" value="UniProtKB-SubCell"/>
</dbReference>
<evidence type="ECO:0000256" key="3">
    <source>
        <dbReference type="ARBA" id="ARBA00022448"/>
    </source>
</evidence>
<keyword evidence="4 7" id="KW-0812">Transmembrane</keyword>
<sequence length="266" mass="28258">MSGSLQSLCWGSSAFGGIVSSYFSGSLVGAYGVCFRVTALLPLITSAVAILVKEQPVAGPARGQAFPLISPSFYESSKQNIIQLWDAVRQRRVKLVTSVASLIGVGLYNGFLKDVPLRKIFFVTTIFGSALGMTQVFLVTGLNRKFGISDEWFSIGDSLILTVLGQASFMPVLVLAARLCPQGMEATLFATLMSISNGGSVVGGLVGAGLTQLFGVTKDSFDNLTFLIILCNLSSLLPLPLLGLLPQDNPDDASTKETEDIEMKCN</sequence>
<name>A0A438KLM4_VITVI</name>
<dbReference type="PANTHER" id="PTHR31585">
    <property type="entry name" value="FOLATE-BIOPTERIN TRANSPORTER 1, CHLOROPLASTIC"/>
    <property type="match status" value="1"/>
</dbReference>
<gene>
    <name evidence="8" type="primary">VvCHDp000095_1</name>
    <name evidence="8" type="ORF">CK203_001225</name>
</gene>
<evidence type="ECO:0000256" key="2">
    <source>
        <dbReference type="ARBA" id="ARBA00007015"/>
    </source>
</evidence>
<feature type="transmembrane region" description="Helical" evidence="7">
    <location>
        <begin position="226"/>
        <end position="245"/>
    </location>
</feature>